<dbReference type="GO" id="GO:0071949">
    <property type="term" value="F:FAD binding"/>
    <property type="evidence" value="ECO:0007669"/>
    <property type="project" value="InterPro"/>
</dbReference>
<feature type="chain" id="PRO_5043451790" description="FAD-binding PCMH-type domain-containing protein" evidence="3">
    <location>
        <begin position="19"/>
        <end position="576"/>
    </location>
</feature>
<comment type="similarity">
    <text evidence="1">Belongs to the oxygen-dependent FAD-linked oxidoreductase family.</text>
</comment>
<dbReference type="Pfam" id="PF08031">
    <property type="entry name" value="BBE"/>
    <property type="match status" value="1"/>
</dbReference>
<dbReference type="SUPFAM" id="SSF56176">
    <property type="entry name" value="FAD-binding/transporter-associated domain-like"/>
    <property type="match status" value="1"/>
</dbReference>
<dbReference type="InterPro" id="IPR012951">
    <property type="entry name" value="BBE"/>
</dbReference>
<sequence length="576" mass="63966">MFSYSSVSLFTLLCSALSYPSVFPTSNSTNSNSTKCRCFPGDDCWPSQEEWNNFNKTVGGKLIATVPIGSVCHNSDFGSFDEEACRTLQGHWPYPKTHFESSSSIMAPYFTNYSCNPFSKPDAQCTMGNYVSYAVNATGTEDYQDTIAFVRKHNIRMVIRNTGHDYLGKSTGAGALAIWTHHMKDMELIDYKSPSYTGKAMKMGAGVQVWESYKFTHDHGYTNVGGDCATVGVAGGYTQGGGHGPGASKFGPAADQALEWEVVTGTGEVLTANQEQNQDLYWALSGGGGGTYGVVSSLTVKVYPDLKSSAANLTFPFEGTNNESFWDAVETFIHESPSLMESGCFAIWSFDAKEGFRLWPTNCPGLPQADLQKILSPTLEKLRQHNISHKFMIDEFDTFYSSYQTFNARHEISTTIQGSRLIPRSVFDTNFTQLMSIYRHYVAAGLSVAATANNESMQNFPPTTNSVDPVRRQAVFNSMMSMPLHPTDHAINQARYAEMTNTYLPLLTNLTPGARAYMNEADYQQPDWQKVFYGENYARLLGVKDKYDPEGIFFAVTGVGSEQWFQDRDSRLCRVR</sequence>
<dbReference type="Gene3D" id="3.30.465.10">
    <property type="match status" value="2"/>
</dbReference>
<keyword evidence="2" id="KW-0560">Oxidoreductase</keyword>
<dbReference type="PANTHER" id="PTHR13878">
    <property type="entry name" value="GULONOLACTONE OXIDASE"/>
    <property type="match status" value="1"/>
</dbReference>
<evidence type="ECO:0000313" key="6">
    <source>
        <dbReference type="Proteomes" id="UP001337655"/>
    </source>
</evidence>
<protein>
    <recommendedName>
        <fullName evidence="4">FAD-binding PCMH-type domain-containing protein</fullName>
    </recommendedName>
</protein>
<evidence type="ECO:0000313" key="5">
    <source>
        <dbReference type="EMBL" id="KAK5166732.1"/>
    </source>
</evidence>
<dbReference type="InterPro" id="IPR016169">
    <property type="entry name" value="FAD-bd_PCMH_sub2"/>
</dbReference>
<evidence type="ECO:0000259" key="4">
    <source>
        <dbReference type="PROSITE" id="PS51387"/>
    </source>
</evidence>
<organism evidence="5 6">
    <name type="scientific">Saxophila tyrrhenica</name>
    <dbReference type="NCBI Taxonomy" id="1690608"/>
    <lineage>
        <taxon>Eukaryota</taxon>
        <taxon>Fungi</taxon>
        <taxon>Dikarya</taxon>
        <taxon>Ascomycota</taxon>
        <taxon>Pezizomycotina</taxon>
        <taxon>Dothideomycetes</taxon>
        <taxon>Dothideomycetidae</taxon>
        <taxon>Mycosphaerellales</taxon>
        <taxon>Extremaceae</taxon>
        <taxon>Saxophila</taxon>
    </lineage>
</organism>
<accession>A0AAV9P353</accession>
<dbReference type="InterPro" id="IPR006094">
    <property type="entry name" value="Oxid_FAD_bind_N"/>
</dbReference>
<proteinExistence type="inferred from homology"/>
<name>A0AAV9P353_9PEZI</name>
<dbReference type="RefSeq" id="XP_064656614.1">
    <property type="nucleotide sequence ID" value="XM_064805509.1"/>
</dbReference>
<dbReference type="InterPro" id="IPR016166">
    <property type="entry name" value="FAD-bd_PCMH"/>
</dbReference>
<feature type="domain" description="FAD-binding PCMH-type" evidence="4">
    <location>
        <begin position="127"/>
        <end position="305"/>
    </location>
</feature>
<feature type="signal peptide" evidence="3">
    <location>
        <begin position="1"/>
        <end position="18"/>
    </location>
</feature>
<dbReference type="InterPro" id="IPR036318">
    <property type="entry name" value="FAD-bd_PCMH-like_sf"/>
</dbReference>
<reference evidence="5 6" key="1">
    <citation type="submission" date="2023-08" db="EMBL/GenBank/DDBJ databases">
        <title>Black Yeasts Isolated from many extreme environments.</title>
        <authorList>
            <person name="Coleine C."/>
            <person name="Stajich J.E."/>
            <person name="Selbmann L."/>
        </authorList>
    </citation>
    <scope>NUCLEOTIDE SEQUENCE [LARGE SCALE GENOMIC DNA]</scope>
    <source>
        <strain evidence="5 6">CCFEE 5935</strain>
    </source>
</reference>
<dbReference type="InterPro" id="IPR050432">
    <property type="entry name" value="FAD-linked_Oxidoreductases_BP"/>
</dbReference>
<keyword evidence="3" id="KW-0732">Signal</keyword>
<evidence type="ECO:0000256" key="3">
    <source>
        <dbReference type="SAM" id="SignalP"/>
    </source>
</evidence>
<comment type="caution">
    <text evidence="5">The sequence shown here is derived from an EMBL/GenBank/DDBJ whole genome shotgun (WGS) entry which is preliminary data.</text>
</comment>
<dbReference type="Pfam" id="PF01565">
    <property type="entry name" value="FAD_binding_4"/>
    <property type="match status" value="1"/>
</dbReference>
<dbReference type="AlphaFoldDB" id="A0AAV9P353"/>
<evidence type="ECO:0000256" key="1">
    <source>
        <dbReference type="ARBA" id="ARBA00005466"/>
    </source>
</evidence>
<dbReference type="GO" id="GO:0016491">
    <property type="term" value="F:oxidoreductase activity"/>
    <property type="evidence" value="ECO:0007669"/>
    <property type="project" value="UniProtKB-KW"/>
</dbReference>
<gene>
    <name evidence="5" type="ORF">LTR77_008276</name>
</gene>
<dbReference type="PANTHER" id="PTHR13878:SF91">
    <property type="entry name" value="FAD BINDING DOMAIN PROTEIN (AFU_ORTHOLOGUE AFUA_6G12070)-RELATED"/>
    <property type="match status" value="1"/>
</dbReference>
<dbReference type="GeneID" id="89929610"/>
<dbReference type="Proteomes" id="UP001337655">
    <property type="component" value="Unassembled WGS sequence"/>
</dbReference>
<dbReference type="PROSITE" id="PS51387">
    <property type="entry name" value="FAD_PCMH"/>
    <property type="match status" value="1"/>
</dbReference>
<evidence type="ECO:0000256" key="2">
    <source>
        <dbReference type="ARBA" id="ARBA00023002"/>
    </source>
</evidence>
<dbReference type="EMBL" id="JAVRRT010000013">
    <property type="protein sequence ID" value="KAK5166732.1"/>
    <property type="molecule type" value="Genomic_DNA"/>
</dbReference>
<keyword evidence="6" id="KW-1185">Reference proteome</keyword>